<dbReference type="PANTHER" id="PTHR43591:SF92">
    <property type="entry name" value="METHYLTRANSFERASE TYPE 11 DOMAIN-CONTAINING PROTEIN"/>
    <property type="match status" value="1"/>
</dbReference>
<reference evidence="3 4" key="1">
    <citation type="submission" date="2017-10" db="EMBL/GenBank/DDBJ databases">
        <title>Development of genomic resources for the powdery mildew, Erysiphe pulchra.</title>
        <authorList>
            <person name="Wadl P.A."/>
            <person name="Mack B.M."/>
            <person name="Moore G."/>
            <person name="Beltz S.B."/>
        </authorList>
    </citation>
    <scope>NUCLEOTIDE SEQUENCE [LARGE SCALE GENOMIC DNA]</scope>
    <source>
        <strain evidence="3">Cflorida</strain>
    </source>
</reference>
<feature type="compositionally biased region" description="Polar residues" evidence="1">
    <location>
        <begin position="95"/>
        <end position="118"/>
    </location>
</feature>
<feature type="compositionally biased region" description="Polar residues" evidence="1">
    <location>
        <begin position="32"/>
        <end position="43"/>
    </location>
</feature>
<feature type="compositionally biased region" description="Basic residues" evidence="1">
    <location>
        <begin position="135"/>
        <end position="153"/>
    </location>
</feature>
<feature type="region of interest" description="Disordered" evidence="1">
    <location>
        <begin position="785"/>
        <end position="804"/>
    </location>
</feature>
<dbReference type="Gene3D" id="3.40.50.150">
    <property type="entry name" value="Vaccinia Virus protein VP39"/>
    <property type="match status" value="1"/>
</dbReference>
<evidence type="ECO:0000259" key="2">
    <source>
        <dbReference type="Pfam" id="PF08241"/>
    </source>
</evidence>
<comment type="caution">
    <text evidence="3">The sequence shown here is derived from an EMBL/GenBank/DDBJ whole genome shotgun (WGS) entry which is preliminary data.</text>
</comment>
<dbReference type="CDD" id="cd02440">
    <property type="entry name" value="AdoMet_MTases"/>
    <property type="match status" value="1"/>
</dbReference>
<evidence type="ECO:0000256" key="1">
    <source>
        <dbReference type="SAM" id="MobiDB-lite"/>
    </source>
</evidence>
<feature type="region of interest" description="Disordered" evidence="1">
    <location>
        <begin position="86"/>
        <end position="171"/>
    </location>
</feature>
<feature type="compositionally biased region" description="Low complexity" evidence="1">
    <location>
        <begin position="154"/>
        <end position="171"/>
    </location>
</feature>
<dbReference type="OrthoDB" id="10256176at2759"/>
<dbReference type="STRING" id="225359.A0A2S4PPL4"/>
<gene>
    <name evidence="3" type="ORF">EPUL_005398</name>
</gene>
<feature type="region of interest" description="Disordered" evidence="1">
    <location>
        <begin position="17"/>
        <end position="49"/>
    </location>
</feature>
<dbReference type="Pfam" id="PF08241">
    <property type="entry name" value="Methyltransf_11"/>
    <property type="match status" value="1"/>
</dbReference>
<evidence type="ECO:0000313" key="3">
    <source>
        <dbReference type="EMBL" id="POS83944.1"/>
    </source>
</evidence>
<dbReference type="PANTHER" id="PTHR43591">
    <property type="entry name" value="METHYLTRANSFERASE"/>
    <property type="match status" value="1"/>
</dbReference>
<protein>
    <recommendedName>
        <fullName evidence="2">Methyltransferase type 11 domain-containing protein</fullName>
    </recommendedName>
</protein>
<proteinExistence type="predicted"/>
<accession>A0A2S4PPL4</accession>
<keyword evidence="4" id="KW-1185">Reference proteome</keyword>
<feature type="domain" description="Methyltransferase type 11" evidence="2">
    <location>
        <begin position="640"/>
        <end position="715"/>
    </location>
</feature>
<dbReference type="InterPro" id="IPR013216">
    <property type="entry name" value="Methyltransf_11"/>
</dbReference>
<dbReference type="AlphaFoldDB" id="A0A2S4PPL4"/>
<evidence type="ECO:0000313" key="4">
    <source>
        <dbReference type="Proteomes" id="UP000237438"/>
    </source>
</evidence>
<sequence length="869" mass="97604">MSCLYYPTSLSYITSKQPQLLPVDDASRPKKPQSNTHGKNDQGSRLGLSLKCKQADDLPTGAKKILSPLNLRFPVPGDNYSISQKIHQSSVSSSETDNTSLITTSSTANPRKSLSTDNTDYDDLYDVSSNEDVKKKKNPGQKVKAQKRLKKPQPSKVSKSKTTSPTTQPLLKPVNTTAHIVTETQYTKPKFPNNLKFGKTIQNSASYITGLRSESGDNGDDWTGGVQLHPDAMATLRAISHHHDISLESFEKFCDLTPRDMVIPEMQQIRNQAGVNFEHENSKTSVPTHRKSVSHMISLDIPSPKRFLAANLSPGTRHTWHFDSPSSTTAEHFYRSPLLQSSKNNEAESPLVVLKNNISPIDPPQKQKPETVNNDHQNFRSITGSYHEEISNLGYYLNSKTSDIEAEIDRTSFWVAIQRSILSRPSSPFENLDNVQSRKKDLQNSRDITWPPAPELRHSDEIDETRREILNCFIDSEDLENVYYCAFQYLISHSSNQDTFIQRVPRYEAIQSQRVSFPATHRAQLLGKYLLSDFPLSAKTQLLSYLHTNIEITPEDIRRLKRDLEDEAIRQISLATWTFMAVKFLYGGHLLPTPIAKHLSSLNAKASDHVQILDLGGQEVCGWAWHCAVEYPESQVYTVTPKLLELPDSKIGGPENHHNLIVDSFLRLPFEDNRFDLISARSLYTILKAQTEDGIDEWDACLEECFRVLKPGGYIEFELIDSEIINPGPLGFVKGSEFSANLKLLGFDSQPTKNWLARLKCSRFVDIRRTWLILPMGGCKSNQAVETDAASTEAESKPDSEFSGSTTDMAPICGLIGSWAWERWLLRYKMLAGGIGESFEGIEAIILEGSKCGAGWKSLNGWARKPSHF</sequence>
<dbReference type="EMBL" id="PEDP01001263">
    <property type="protein sequence ID" value="POS83944.1"/>
    <property type="molecule type" value="Genomic_DNA"/>
</dbReference>
<dbReference type="InterPro" id="IPR029063">
    <property type="entry name" value="SAM-dependent_MTases_sf"/>
</dbReference>
<dbReference type="Proteomes" id="UP000237438">
    <property type="component" value="Unassembled WGS sequence"/>
</dbReference>
<organism evidence="3 4">
    <name type="scientific">Erysiphe pulchra</name>
    <dbReference type="NCBI Taxonomy" id="225359"/>
    <lineage>
        <taxon>Eukaryota</taxon>
        <taxon>Fungi</taxon>
        <taxon>Dikarya</taxon>
        <taxon>Ascomycota</taxon>
        <taxon>Pezizomycotina</taxon>
        <taxon>Leotiomycetes</taxon>
        <taxon>Erysiphales</taxon>
        <taxon>Erysiphaceae</taxon>
        <taxon>Erysiphe</taxon>
    </lineage>
</organism>
<name>A0A2S4PPL4_9PEZI</name>
<feature type="region of interest" description="Disordered" evidence="1">
    <location>
        <begin position="436"/>
        <end position="456"/>
    </location>
</feature>
<dbReference type="SUPFAM" id="SSF53335">
    <property type="entry name" value="S-adenosyl-L-methionine-dependent methyltransferases"/>
    <property type="match status" value="1"/>
</dbReference>
<dbReference type="GO" id="GO:0008757">
    <property type="term" value="F:S-adenosylmethionine-dependent methyltransferase activity"/>
    <property type="evidence" value="ECO:0007669"/>
    <property type="project" value="InterPro"/>
</dbReference>